<sequence length="437" mass="48375">MADYEIKDKGLQNDTETTSAVATISYEIENAKYHGLSDDKLKSQIEKLQESDKFPSNLEYVDSFYDPKTSLSGAAFKDVNTGFVTVGIAGTNLDNGFRESANDLKADADIAFKGPTATNSYFDKGNEFIANLKTRHPVEAITGHSKAGRDVVMLGVEQNIPAIVTYNAAPLKNDWVQLGSALTNPSLRKILSYGKNVLEQGEMQRKLNEYDGVIVNFATGKDLLTGLAGLGQSYYLGNINKLDKDGDHAVTNFLTKNMQKQISKILGKETRLGEITNTEMAVLVTNSKLQLVNELRGRLKGKYGSVSASQEQLLDMAQALIITRGHKEAIQTKLQASKKRLEEEKDRAKQLWRETQEGSRRIGGSILSAGEEETALRQGGATRNRIEGEIVEACEAELRTYRSMEQQYNQYLEKVNRAIQNQVKTDQEMAGMLKGLI</sequence>
<comment type="caution">
    <text evidence="2">The sequence shown here is derived from an EMBL/GenBank/DDBJ whole genome shotgun (WGS) entry which is preliminary data.</text>
</comment>
<proteinExistence type="predicted"/>
<feature type="coiled-coil region" evidence="1">
    <location>
        <begin position="327"/>
        <end position="358"/>
    </location>
</feature>
<reference evidence="2 3" key="1">
    <citation type="submission" date="2013-02" db="EMBL/GenBank/DDBJ databases">
        <title>The Genome Sequence of Enterococcus faecalis ATCC_6055.</title>
        <authorList>
            <consortium name="The Broad Institute Genome Sequencing Platform"/>
            <consortium name="The Broad Institute Genome Sequencing Center for Infectious Disease"/>
            <person name="Earl A.M."/>
            <person name="Gilmore M.S."/>
            <person name="Lebreton F."/>
            <person name="Walker B."/>
            <person name="Young S.K."/>
            <person name="Zeng Q."/>
            <person name="Gargeya S."/>
            <person name="Fitzgerald M."/>
            <person name="Haas B."/>
            <person name="Abouelleil A."/>
            <person name="Alvarado L."/>
            <person name="Arachchi H.M."/>
            <person name="Berlin A.M."/>
            <person name="Chapman S.B."/>
            <person name="Dewar J."/>
            <person name="Goldberg J."/>
            <person name="Griggs A."/>
            <person name="Gujja S."/>
            <person name="Hansen M."/>
            <person name="Howarth C."/>
            <person name="Imamovic A."/>
            <person name="Larimer J."/>
            <person name="McCowan C."/>
            <person name="Murphy C."/>
            <person name="Neiman D."/>
            <person name="Pearson M."/>
            <person name="Priest M."/>
            <person name="Roberts A."/>
            <person name="Saif S."/>
            <person name="Shea T."/>
            <person name="Sisk P."/>
            <person name="Sykes S."/>
            <person name="Wortman J."/>
            <person name="Nusbaum C."/>
            <person name="Birren B."/>
        </authorList>
    </citation>
    <scope>NUCLEOTIDE SEQUENCE [LARGE SCALE GENOMIC DNA]</scope>
    <source>
        <strain evidence="2 3">ATCC 6055</strain>
    </source>
</reference>
<dbReference type="SUPFAM" id="SSF53474">
    <property type="entry name" value="alpha/beta-Hydrolases"/>
    <property type="match status" value="1"/>
</dbReference>
<evidence type="ECO:0000313" key="2">
    <source>
        <dbReference type="EMBL" id="EOK05984.1"/>
    </source>
</evidence>
<evidence type="ECO:0000313" key="3">
    <source>
        <dbReference type="Proteomes" id="UP000013638"/>
    </source>
</evidence>
<dbReference type="AlphaFoldDB" id="R3KBZ1"/>
<dbReference type="Proteomes" id="UP000013638">
    <property type="component" value="Unassembled WGS sequence"/>
</dbReference>
<keyword evidence="1" id="KW-0175">Coiled coil</keyword>
<dbReference type="InterPro" id="IPR029058">
    <property type="entry name" value="AB_hydrolase_fold"/>
</dbReference>
<evidence type="ECO:0000256" key="1">
    <source>
        <dbReference type="SAM" id="Coils"/>
    </source>
</evidence>
<feature type="coiled-coil region" evidence="1">
    <location>
        <begin position="394"/>
        <end position="421"/>
    </location>
</feature>
<dbReference type="EMBL" id="ASDZ01000054">
    <property type="protein sequence ID" value="EOK05984.1"/>
    <property type="molecule type" value="Genomic_DNA"/>
</dbReference>
<protein>
    <submittedName>
        <fullName evidence="2">Uncharacterized protein</fullName>
    </submittedName>
</protein>
<dbReference type="PATRIC" id="fig|1169311.3.peg.3108"/>
<dbReference type="HOGENOM" id="CLU_052510_0_0_9"/>
<dbReference type="RefSeq" id="WP_010829298.1">
    <property type="nucleotide sequence ID" value="NZ_KB944855.1"/>
</dbReference>
<name>R3KBZ1_ENTFL</name>
<organism evidence="2 3">
    <name type="scientific">Enterococcus faecalis ATCC 6055</name>
    <dbReference type="NCBI Taxonomy" id="1169311"/>
    <lineage>
        <taxon>Bacteria</taxon>
        <taxon>Bacillati</taxon>
        <taxon>Bacillota</taxon>
        <taxon>Bacilli</taxon>
        <taxon>Lactobacillales</taxon>
        <taxon>Enterococcaceae</taxon>
        <taxon>Enterococcus</taxon>
    </lineage>
</organism>
<accession>R3KBZ1</accession>
<gene>
    <name evidence="2" type="ORF">WOU_03176</name>
</gene>